<name>A0A8S0SCY7_OLEEU</name>
<dbReference type="EMBL" id="CACTIH010004150">
    <property type="protein sequence ID" value="CAA2989791.1"/>
    <property type="molecule type" value="Genomic_DNA"/>
</dbReference>
<gene>
    <name evidence="1" type="ORF">OLEA9_A078133</name>
</gene>
<comment type="caution">
    <text evidence="1">The sequence shown here is derived from an EMBL/GenBank/DDBJ whole genome shotgun (WGS) entry which is preliminary data.</text>
</comment>
<proteinExistence type="predicted"/>
<protein>
    <submittedName>
        <fullName evidence="1">Uncharacterized protein</fullName>
    </submittedName>
</protein>
<evidence type="ECO:0000313" key="2">
    <source>
        <dbReference type="Proteomes" id="UP000594638"/>
    </source>
</evidence>
<dbReference type="AlphaFoldDB" id="A0A8S0SCY7"/>
<sequence>LYPNCGGANCEGSPSLNCGGDDGITGIPCLGRKPPRRSIIRGLIIVPELATVVERKKWGTMKTKIALFQELDHLGPETALALVASTGESSGDGKPSKISEIIFSLRRDTMSSVRRYARYHCELSGVSSIVQYVREKIEKWVPVRRWSPTTIAMVPN</sequence>
<accession>A0A8S0SCY7</accession>
<keyword evidence="2" id="KW-1185">Reference proteome</keyword>
<evidence type="ECO:0000313" key="1">
    <source>
        <dbReference type="EMBL" id="CAA2989791.1"/>
    </source>
</evidence>
<organism evidence="1 2">
    <name type="scientific">Olea europaea subsp. europaea</name>
    <dbReference type="NCBI Taxonomy" id="158383"/>
    <lineage>
        <taxon>Eukaryota</taxon>
        <taxon>Viridiplantae</taxon>
        <taxon>Streptophyta</taxon>
        <taxon>Embryophyta</taxon>
        <taxon>Tracheophyta</taxon>
        <taxon>Spermatophyta</taxon>
        <taxon>Magnoliopsida</taxon>
        <taxon>eudicotyledons</taxon>
        <taxon>Gunneridae</taxon>
        <taxon>Pentapetalae</taxon>
        <taxon>asterids</taxon>
        <taxon>lamiids</taxon>
        <taxon>Lamiales</taxon>
        <taxon>Oleaceae</taxon>
        <taxon>Oleeae</taxon>
        <taxon>Olea</taxon>
    </lineage>
</organism>
<dbReference type="Proteomes" id="UP000594638">
    <property type="component" value="Unassembled WGS sequence"/>
</dbReference>
<reference evidence="1 2" key="1">
    <citation type="submission" date="2019-12" db="EMBL/GenBank/DDBJ databases">
        <authorList>
            <person name="Alioto T."/>
            <person name="Alioto T."/>
            <person name="Gomez Garrido J."/>
        </authorList>
    </citation>
    <scope>NUCLEOTIDE SEQUENCE [LARGE SCALE GENOMIC DNA]</scope>
</reference>
<dbReference type="Gramene" id="OE9A078133T1">
    <property type="protein sequence ID" value="OE9A078133C1"/>
    <property type="gene ID" value="OE9A078133"/>
</dbReference>
<feature type="non-terminal residue" evidence="1">
    <location>
        <position position="156"/>
    </location>
</feature>